<dbReference type="EMBL" id="UINC01189200">
    <property type="protein sequence ID" value="SVE02784.1"/>
    <property type="molecule type" value="Genomic_DNA"/>
</dbReference>
<protein>
    <submittedName>
        <fullName evidence="1">Uncharacterized protein</fullName>
    </submittedName>
</protein>
<gene>
    <name evidence="1" type="ORF">METZ01_LOCUS455638</name>
</gene>
<accession>A0A383A510</accession>
<organism evidence="1">
    <name type="scientific">marine metagenome</name>
    <dbReference type="NCBI Taxonomy" id="408172"/>
    <lineage>
        <taxon>unclassified sequences</taxon>
        <taxon>metagenomes</taxon>
        <taxon>ecological metagenomes</taxon>
    </lineage>
</organism>
<dbReference type="AlphaFoldDB" id="A0A383A510"/>
<reference evidence="1" key="1">
    <citation type="submission" date="2018-05" db="EMBL/GenBank/DDBJ databases">
        <authorList>
            <person name="Lanie J.A."/>
            <person name="Ng W.-L."/>
            <person name="Kazmierczak K.M."/>
            <person name="Andrzejewski T.M."/>
            <person name="Davidsen T.M."/>
            <person name="Wayne K.J."/>
            <person name="Tettelin H."/>
            <person name="Glass J.I."/>
            <person name="Rusch D."/>
            <person name="Podicherti R."/>
            <person name="Tsui H.-C.T."/>
            <person name="Winkler M.E."/>
        </authorList>
    </citation>
    <scope>NUCLEOTIDE SEQUENCE</scope>
</reference>
<proteinExistence type="predicted"/>
<evidence type="ECO:0000313" key="1">
    <source>
        <dbReference type="EMBL" id="SVE02784.1"/>
    </source>
</evidence>
<feature type="non-terminal residue" evidence="1">
    <location>
        <position position="27"/>
    </location>
</feature>
<feature type="non-terminal residue" evidence="1">
    <location>
        <position position="1"/>
    </location>
</feature>
<name>A0A383A510_9ZZZZ</name>
<sequence>MLSALFPAESAAKTTEVIVNKADMHRI</sequence>